<organism evidence="2 3">
    <name type="scientific">Steinernema hermaphroditum</name>
    <dbReference type="NCBI Taxonomy" id="289476"/>
    <lineage>
        <taxon>Eukaryota</taxon>
        <taxon>Metazoa</taxon>
        <taxon>Ecdysozoa</taxon>
        <taxon>Nematoda</taxon>
        <taxon>Chromadorea</taxon>
        <taxon>Rhabditida</taxon>
        <taxon>Tylenchina</taxon>
        <taxon>Panagrolaimomorpha</taxon>
        <taxon>Strongyloidoidea</taxon>
        <taxon>Steinernematidae</taxon>
        <taxon>Steinernema</taxon>
    </lineage>
</organism>
<protein>
    <submittedName>
        <fullName evidence="2">Uncharacterized protein</fullName>
    </submittedName>
</protein>
<reference evidence="2" key="1">
    <citation type="submission" date="2023-06" db="EMBL/GenBank/DDBJ databases">
        <title>Genomic analysis of the entomopathogenic nematode Steinernema hermaphroditum.</title>
        <authorList>
            <person name="Schwarz E.M."/>
            <person name="Heppert J.K."/>
            <person name="Baniya A."/>
            <person name="Schwartz H.T."/>
            <person name="Tan C.-H."/>
            <person name="Antoshechkin I."/>
            <person name="Sternberg P.W."/>
            <person name="Goodrich-Blair H."/>
            <person name="Dillman A.R."/>
        </authorList>
    </citation>
    <scope>NUCLEOTIDE SEQUENCE</scope>
    <source>
        <strain evidence="2">PS9179</strain>
        <tissue evidence="2">Whole animal</tissue>
    </source>
</reference>
<sequence>MPPEEEEVAVGAEEEGEVEVEVEAVEVDEVEDEEAVEEVTIPGTTMAMIMIIPTIIMTITMIIVIVVIVGGTIIPDMVRHGTVEVMGAAETDTILGKTRVPQILTHVPDLNCYWACAAPIMATTMGNISSCRLSLYKTMFYGVLLSCFLVIAVKVTADCIDGIHNVVIVESFKDRNRPVYIKNVVARVYDLDMKPTCANNRPAVQMPGYVKIMEGQVTVPRHYDLVKDGEMKITVKGLDYSDEICSDGVSNYLVIPNHFCHIKLCEWIGNEMCELLEKAGTHTVKELEQKLKFNATMRLPDPPSLLGVTLLDLFNGEFNIAFSIESEGKKIVDWDIPTNEQFLQIGVDMETENDE</sequence>
<keyword evidence="1" id="KW-0472">Membrane</keyword>
<dbReference type="AlphaFoldDB" id="A0AA39GYX4"/>
<keyword evidence="1" id="KW-1133">Transmembrane helix</keyword>
<evidence type="ECO:0000313" key="3">
    <source>
        <dbReference type="Proteomes" id="UP001175271"/>
    </source>
</evidence>
<evidence type="ECO:0000313" key="2">
    <source>
        <dbReference type="EMBL" id="KAK0396112.1"/>
    </source>
</evidence>
<gene>
    <name evidence="2" type="ORF">QR680_001567</name>
</gene>
<keyword evidence="1" id="KW-0812">Transmembrane</keyword>
<keyword evidence="3" id="KW-1185">Reference proteome</keyword>
<evidence type="ECO:0000256" key="1">
    <source>
        <dbReference type="SAM" id="Phobius"/>
    </source>
</evidence>
<accession>A0AA39GYX4</accession>
<dbReference type="EMBL" id="JAUCMV010000005">
    <property type="protein sequence ID" value="KAK0396112.1"/>
    <property type="molecule type" value="Genomic_DNA"/>
</dbReference>
<comment type="caution">
    <text evidence="2">The sequence shown here is derived from an EMBL/GenBank/DDBJ whole genome shotgun (WGS) entry which is preliminary data.</text>
</comment>
<feature type="transmembrane region" description="Helical" evidence="1">
    <location>
        <begin position="139"/>
        <end position="157"/>
    </location>
</feature>
<name>A0AA39GYX4_9BILA</name>
<proteinExistence type="predicted"/>
<feature type="transmembrane region" description="Helical" evidence="1">
    <location>
        <begin position="46"/>
        <end position="69"/>
    </location>
</feature>
<dbReference type="Proteomes" id="UP001175271">
    <property type="component" value="Unassembled WGS sequence"/>
</dbReference>